<accession>A0A2H3K3S0</accession>
<evidence type="ECO:0000256" key="3">
    <source>
        <dbReference type="ARBA" id="ARBA00022801"/>
    </source>
</evidence>
<gene>
    <name evidence="5" type="ORF">WOLCODRAFT_26118</name>
</gene>
<evidence type="ECO:0000256" key="2">
    <source>
        <dbReference type="ARBA" id="ARBA00022670"/>
    </source>
</evidence>
<dbReference type="InterPro" id="IPR016125">
    <property type="entry name" value="Peptidase_C15-like"/>
</dbReference>
<dbReference type="STRING" id="742152.A0A2H3K3S0"/>
<dbReference type="AlphaFoldDB" id="A0A2H3K3S0"/>
<dbReference type="GO" id="GO:0008234">
    <property type="term" value="F:cysteine-type peptidase activity"/>
    <property type="evidence" value="ECO:0007669"/>
    <property type="project" value="UniProtKB-KW"/>
</dbReference>
<sequence length="238" mass="25428">MPALPPDALRVLITGYGPFRGYPVNPSWQAVRPLHNATVHTPSSTAPRAIHITALEVSTSYAAVLRIVPALHARPPVLPPAADAPPPPADGYDLVVHVGVAGGAPGLRLEQRGRKYAYEIEDADGELCPVADGTIPPQRGFGGGYEEFPNELYTSVDCEKLAGYLKGEGVEKVYTSIDAGLYLCEFINYCSLAEAQRTAVTHEKSTLVLFVHVPDTNVISTPDATDALGKIIAWICSQ</sequence>
<reference evidence="5 6" key="1">
    <citation type="journal article" date="2012" name="Science">
        <title>The Paleozoic origin of enzymatic lignin decomposition reconstructed from 31 fungal genomes.</title>
        <authorList>
            <person name="Floudas D."/>
            <person name="Binder M."/>
            <person name="Riley R."/>
            <person name="Barry K."/>
            <person name="Blanchette R.A."/>
            <person name="Henrissat B."/>
            <person name="Martinez A.T."/>
            <person name="Otillar R."/>
            <person name="Spatafora J.W."/>
            <person name="Yadav J.S."/>
            <person name="Aerts A."/>
            <person name="Benoit I."/>
            <person name="Boyd A."/>
            <person name="Carlson A."/>
            <person name="Copeland A."/>
            <person name="Coutinho P.M."/>
            <person name="de Vries R.P."/>
            <person name="Ferreira P."/>
            <person name="Findley K."/>
            <person name="Foster B."/>
            <person name="Gaskell J."/>
            <person name="Glotzer D."/>
            <person name="Gorecki P."/>
            <person name="Heitman J."/>
            <person name="Hesse C."/>
            <person name="Hori C."/>
            <person name="Igarashi K."/>
            <person name="Jurgens J.A."/>
            <person name="Kallen N."/>
            <person name="Kersten P."/>
            <person name="Kohler A."/>
            <person name="Kuees U."/>
            <person name="Kumar T.K.A."/>
            <person name="Kuo A."/>
            <person name="LaButti K."/>
            <person name="Larrondo L.F."/>
            <person name="Lindquist E."/>
            <person name="Ling A."/>
            <person name="Lombard V."/>
            <person name="Lucas S."/>
            <person name="Lundell T."/>
            <person name="Martin R."/>
            <person name="McLaughlin D.J."/>
            <person name="Morgenstern I."/>
            <person name="Morin E."/>
            <person name="Murat C."/>
            <person name="Nagy L.G."/>
            <person name="Nolan M."/>
            <person name="Ohm R.A."/>
            <person name="Patyshakuliyeva A."/>
            <person name="Rokas A."/>
            <person name="Ruiz-Duenas F.J."/>
            <person name="Sabat G."/>
            <person name="Salamov A."/>
            <person name="Samejima M."/>
            <person name="Schmutz J."/>
            <person name="Slot J.C."/>
            <person name="St John F."/>
            <person name="Stenlid J."/>
            <person name="Sun H."/>
            <person name="Sun S."/>
            <person name="Syed K."/>
            <person name="Tsang A."/>
            <person name="Wiebenga A."/>
            <person name="Young D."/>
            <person name="Pisabarro A."/>
            <person name="Eastwood D.C."/>
            <person name="Martin F."/>
            <person name="Cullen D."/>
            <person name="Grigoriev I.V."/>
            <person name="Hibbett D.S."/>
        </authorList>
    </citation>
    <scope>NUCLEOTIDE SEQUENCE [LARGE SCALE GENOMIC DNA]</scope>
    <source>
        <strain evidence="5 6">MD-104</strain>
    </source>
</reference>
<evidence type="ECO:0000313" key="6">
    <source>
        <dbReference type="Proteomes" id="UP000218811"/>
    </source>
</evidence>
<comment type="similarity">
    <text evidence="1">Belongs to the peptidase C15 family.</text>
</comment>
<dbReference type="PANTHER" id="PTHR23402">
    <property type="entry name" value="PROTEASE FAMILY C15 PYROGLUTAMYL-PEPTIDASE I-RELATED"/>
    <property type="match status" value="1"/>
</dbReference>
<name>A0A2H3K3S0_WOLCO</name>
<proteinExistence type="inferred from homology"/>
<organism evidence="5 6">
    <name type="scientific">Wolfiporia cocos (strain MD-104)</name>
    <name type="common">Brown rot fungus</name>
    <dbReference type="NCBI Taxonomy" id="742152"/>
    <lineage>
        <taxon>Eukaryota</taxon>
        <taxon>Fungi</taxon>
        <taxon>Dikarya</taxon>
        <taxon>Basidiomycota</taxon>
        <taxon>Agaricomycotina</taxon>
        <taxon>Agaricomycetes</taxon>
        <taxon>Polyporales</taxon>
        <taxon>Phaeolaceae</taxon>
        <taxon>Wolfiporia</taxon>
    </lineage>
</organism>
<dbReference type="GO" id="GO:0006508">
    <property type="term" value="P:proteolysis"/>
    <property type="evidence" value="ECO:0007669"/>
    <property type="project" value="UniProtKB-KW"/>
</dbReference>
<evidence type="ECO:0000256" key="4">
    <source>
        <dbReference type="ARBA" id="ARBA00022807"/>
    </source>
</evidence>
<protein>
    <submittedName>
        <fullName evidence="5">Peptidase C15 pyroglutamyl peptidase I-like protein</fullName>
    </submittedName>
</protein>
<evidence type="ECO:0000313" key="5">
    <source>
        <dbReference type="EMBL" id="PCH43684.1"/>
    </source>
</evidence>
<evidence type="ECO:0000256" key="1">
    <source>
        <dbReference type="ARBA" id="ARBA00006641"/>
    </source>
</evidence>
<keyword evidence="4" id="KW-0788">Thiol protease</keyword>
<keyword evidence="6" id="KW-1185">Reference proteome</keyword>
<keyword evidence="2" id="KW-0645">Protease</keyword>
<dbReference type="OMA" id="PVNPSWQ"/>
<dbReference type="InterPro" id="IPR036440">
    <property type="entry name" value="Peptidase_C15-like_sf"/>
</dbReference>
<dbReference type="EMBL" id="KB468146">
    <property type="protein sequence ID" value="PCH43684.1"/>
    <property type="molecule type" value="Genomic_DNA"/>
</dbReference>
<dbReference type="PANTHER" id="PTHR23402:SF1">
    <property type="entry name" value="PYROGLUTAMYL-PEPTIDASE I"/>
    <property type="match status" value="1"/>
</dbReference>
<keyword evidence="3" id="KW-0378">Hydrolase</keyword>
<dbReference type="SUPFAM" id="SSF53182">
    <property type="entry name" value="Pyrrolidone carboxyl peptidase (pyroglutamate aminopeptidase)"/>
    <property type="match status" value="1"/>
</dbReference>
<dbReference type="Proteomes" id="UP000218811">
    <property type="component" value="Unassembled WGS sequence"/>
</dbReference>
<dbReference type="OrthoDB" id="407146at2759"/>
<dbReference type="Gene3D" id="3.40.630.20">
    <property type="entry name" value="Peptidase C15, pyroglutamyl peptidase I-like"/>
    <property type="match status" value="1"/>
</dbReference>